<comment type="caution">
    <text evidence="2">The sequence shown here is derived from an EMBL/GenBank/DDBJ whole genome shotgun (WGS) entry which is preliminary data.</text>
</comment>
<reference evidence="2" key="1">
    <citation type="submission" date="2019-10" db="EMBL/GenBank/DDBJ databases">
        <authorList>
            <consortium name="DOE Joint Genome Institute"/>
            <person name="Kuo A."/>
            <person name="Miyauchi S."/>
            <person name="Kiss E."/>
            <person name="Drula E."/>
            <person name="Kohler A."/>
            <person name="Sanchez-Garcia M."/>
            <person name="Andreopoulos B."/>
            <person name="Barry K.W."/>
            <person name="Bonito G."/>
            <person name="Buee M."/>
            <person name="Carver A."/>
            <person name="Chen C."/>
            <person name="Cichocki N."/>
            <person name="Clum A."/>
            <person name="Culley D."/>
            <person name="Crous P.W."/>
            <person name="Fauchery L."/>
            <person name="Girlanda M."/>
            <person name="Hayes R."/>
            <person name="Keri Z."/>
            <person name="LaButti K."/>
            <person name="Lipzen A."/>
            <person name="Lombard V."/>
            <person name="Magnuson J."/>
            <person name="Maillard F."/>
            <person name="Morin E."/>
            <person name="Murat C."/>
            <person name="Nolan M."/>
            <person name="Ohm R."/>
            <person name="Pangilinan J."/>
            <person name="Pereira M."/>
            <person name="Perotto S."/>
            <person name="Peter M."/>
            <person name="Riley R."/>
            <person name="Sitrit Y."/>
            <person name="Stielow B."/>
            <person name="Szollosi G."/>
            <person name="Zifcakova L."/>
            <person name="Stursova M."/>
            <person name="Spatafora J.W."/>
            <person name="Tedersoo L."/>
            <person name="Vaario L.-M."/>
            <person name="Yamada A."/>
            <person name="Yan M."/>
            <person name="Wang P."/>
            <person name="Xu J."/>
            <person name="Bruns T."/>
            <person name="Baldrian P."/>
            <person name="Vilgalys R."/>
            <person name="Henrissat B."/>
            <person name="Grigoriev I.V."/>
            <person name="Hibbett D."/>
            <person name="Nagy L.G."/>
            <person name="Martin F.M."/>
        </authorList>
    </citation>
    <scope>NUCLEOTIDE SEQUENCE</scope>
    <source>
        <strain evidence="2">Prilba</strain>
    </source>
</reference>
<gene>
    <name evidence="2" type="ORF">DFH94DRAFT_496367</name>
</gene>
<dbReference type="Proteomes" id="UP000759537">
    <property type="component" value="Unassembled WGS sequence"/>
</dbReference>
<organism evidence="2 3">
    <name type="scientific">Russula ochroleuca</name>
    <dbReference type="NCBI Taxonomy" id="152965"/>
    <lineage>
        <taxon>Eukaryota</taxon>
        <taxon>Fungi</taxon>
        <taxon>Dikarya</taxon>
        <taxon>Basidiomycota</taxon>
        <taxon>Agaricomycotina</taxon>
        <taxon>Agaricomycetes</taxon>
        <taxon>Russulales</taxon>
        <taxon>Russulaceae</taxon>
        <taxon>Russula</taxon>
    </lineage>
</organism>
<accession>A0A9P5MVG9</accession>
<dbReference type="EMBL" id="WHVB01000009">
    <property type="protein sequence ID" value="KAF8479768.1"/>
    <property type="molecule type" value="Genomic_DNA"/>
</dbReference>
<evidence type="ECO:0000313" key="2">
    <source>
        <dbReference type="EMBL" id="KAF8479768.1"/>
    </source>
</evidence>
<keyword evidence="3" id="KW-1185">Reference proteome</keyword>
<evidence type="ECO:0000313" key="3">
    <source>
        <dbReference type="Proteomes" id="UP000759537"/>
    </source>
</evidence>
<reference evidence="2" key="2">
    <citation type="journal article" date="2020" name="Nat. Commun.">
        <title>Large-scale genome sequencing of mycorrhizal fungi provides insights into the early evolution of symbiotic traits.</title>
        <authorList>
            <person name="Miyauchi S."/>
            <person name="Kiss E."/>
            <person name="Kuo A."/>
            <person name="Drula E."/>
            <person name="Kohler A."/>
            <person name="Sanchez-Garcia M."/>
            <person name="Morin E."/>
            <person name="Andreopoulos B."/>
            <person name="Barry K.W."/>
            <person name="Bonito G."/>
            <person name="Buee M."/>
            <person name="Carver A."/>
            <person name="Chen C."/>
            <person name="Cichocki N."/>
            <person name="Clum A."/>
            <person name="Culley D."/>
            <person name="Crous P.W."/>
            <person name="Fauchery L."/>
            <person name="Girlanda M."/>
            <person name="Hayes R.D."/>
            <person name="Keri Z."/>
            <person name="LaButti K."/>
            <person name="Lipzen A."/>
            <person name="Lombard V."/>
            <person name="Magnuson J."/>
            <person name="Maillard F."/>
            <person name="Murat C."/>
            <person name="Nolan M."/>
            <person name="Ohm R.A."/>
            <person name="Pangilinan J."/>
            <person name="Pereira M.F."/>
            <person name="Perotto S."/>
            <person name="Peter M."/>
            <person name="Pfister S."/>
            <person name="Riley R."/>
            <person name="Sitrit Y."/>
            <person name="Stielow J.B."/>
            <person name="Szollosi G."/>
            <person name="Zifcakova L."/>
            <person name="Stursova M."/>
            <person name="Spatafora J.W."/>
            <person name="Tedersoo L."/>
            <person name="Vaario L.M."/>
            <person name="Yamada A."/>
            <person name="Yan M."/>
            <person name="Wang P."/>
            <person name="Xu J."/>
            <person name="Bruns T."/>
            <person name="Baldrian P."/>
            <person name="Vilgalys R."/>
            <person name="Dunand C."/>
            <person name="Henrissat B."/>
            <person name="Grigoriev I.V."/>
            <person name="Hibbett D."/>
            <person name="Nagy L.G."/>
            <person name="Martin F.M."/>
        </authorList>
    </citation>
    <scope>NUCLEOTIDE SEQUENCE</scope>
    <source>
        <strain evidence="2">Prilba</strain>
    </source>
</reference>
<feature type="region of interest" description="Disordered" evidence="1">
    <location>
        <begin position="58"/>
        <end position="84"/>
    </location>
</feature>
<evidence type="ECO:0000256" key="1">
    <source>
        <dbReference type="SAM" id="MobiDB-lite"/>
    </source>
</evidence>
<dbReference type="AlphaFoldDB" id="A0A9P5MVG9"/>
<proteinExistence type="predicted"/>
<name>A0A9P5MVG9_9AGAM</name>
<protein>
    <submittedName>
        <fullName evidence="2">Uncharacterized protein</fullName>
    </submittedName>
</protein>
<sequence length="84" mass="9099">MARVVCELSLPSLLTPTGMANSYPDFISFIVLHFSPSHELPPPSSLSYRVIPQSLIDRRPSPPLSGPLMIDDGTLPSPKGKTLL</sequence>